<evidence type="ECO:0000313" key="6">
    <source>
        <dbReference type="EMBL" id="KEO72994.1"/>
    </source>
</evidence>
<evidence type="ECO:0000256" key="3">
    <source>
        <dbReference type="RuleBase" id="RU361153"/>
    </source>
</evidence>
<dbReference type="RefSeq" id="WP_035076168.1">
    <property type="nucleotide sequence ID" value="NZ_JMIH01000023.1"/>
</dbReference>
<dbReference type="Pfam" id="PF00150">
    <property type="entry name" value="Cellulase"/>
    <property type="match status" value="1"/>
</dbReference>
<keyword evidence="2 3" id="KW-0326">Glycosidase</keyword>
<feature type="chain" id="PRO_5001697590" evidence="4">
    <location>
        <begin position="22"/>
        <end position="326"/>
    </location>
</feature>
<reference evidence="6 7" key="1">
    <citation type="submission" date="2014-04" db="EMBL/GenBank/DDBJ databases">
        <title>Characterization and application of a salt tolerant electro-active bacterium.</title>
        <authorList>
            <person name="Yang L."/>
            <person name="Wei S."/>
            <person name="Tay Q.X.M."/>
        </authorList>
    </citation>
    <scope>NUCLEOTIDE SEQUENCE [LARGE SCALE GENOMIC DNA]</scope>
    <source>
        <strain evidence="6 7">LY1</strain>
    </source>
</reference>
<dbReference type="AlphaFoldDB" id="A0A074KVL9"/>
<comment type="caution">
    <text evidence="6">The sequence shown here is derived from an EMBL/GenBank/DDBJ whole genome shotgun (WGS) entry which is preliminary data.</text>
</comment>
<gene>
    <name evidence="6" type="ORF">EL17_15385</name>
</gene>
<sequence length="326" mass="37176">MKLTISLSLLFLLFCTSKFTAQDHHENNGFTPSSISHLSVINNQLVDDDGNPVILRGISYGWHNWWPRFYNSSTVKTFKNDWKVNLVRAAMGVEPDGGYIDNPAWSLSKIKSVIEAAIEEDIYVIIDWHSHNIKQEEAIAFFTEMAKSYGDRPNIIYEIFNEPEDQSWDEVKSYSIAVINAIRAHDPDNIILVGSPHWCQDIHLVADDPIVGYGNLMYTLHFYAGTHKQWLRDRADYALGKGIPIFVSECASMEATGDGPIDHESWNEWLTWMAKHQLSWATWSVSDKDETCSMFLPSSSDTGPWKAHEIKPWGQIVKNSITQHSK</sequence>
<dbReference type="EMBL" id="JMIH01000023">
    <property type="protein sequence ID" value="KEO72994.1"/>
    <property type="molecule type" value="Genomic_DNA"/>
</dbReference>
<keyword evidence="7" id="KW-1185">Reference proteome</keyword>
<protein>
    <submittedName>
        <fullName evidence="6">Glycosyl hydrolase family 5</fullName>
    </submittedName>
</protein>
<evidence type="ECO:0000259" key="5">
    <source>
        <dbReference type="Pfam" id="PF00150"/>
    </source>
</evidence>
<evidence type="ECO:0000256" key="1">
    <source>
        <dbReference type="ARBA" id="ARBA00022801"/>
    </source>
</evidence>
<feature type="signal peptide" evidence="4">
    <location>
        <begin position="1"/>
        <end position="21"/>
    </location>
</feature>
<keyword evidence="4" id="KW-0732">Signal</keyword>
<dbReference type="Gene3D" id="3.20.20.80">
    <property type="entry name" value="Glycosidases"/>
    <property type="match status" value="1"/>
</dbReference>
<evidence type="ECO:0000256" key="2">
    <source>
        <dbReference type="ARBA" id="ARBA00023295"/>
    </source>
</evidence>
<dbReference type="eggNOG" id="COG2730">
    <property type="taxonomic scope" value="Bacteria"/>
</dbReference>
<keyword evidence="1 3" id="KW-0378">Hydrolase</keyword>
<dbReference type="Proteomes" id="UP000027821">
    <property type="component" value="Unassembled WGS sequence"/>
</dbReference>
<dbReference type="GO" id="GO:0000272">
    <property type="term" value="P:polysaccharide catabolic process"/>
    <property type="evidence" value="ECO:0007669"/>
    <property type="project" value="InterPro"/>
</dbReference>
<evidence type="ECO:0000313" key="7">
    <source>
        <dbReference type="Proteomes" id="UP000027821"/>
    </source>
</evidence>
<dbReference type="PANTHER" id="PTHR34142">
    <property type="entry name" value="ENDO-BETA-1,4-GLUCANASE A"/>
    <property type="match status" value="1"/>
</dbReference>
<dbReference type="PANTHER" id="PTHR34142:SF1">
    <property type="entry name" value="GLYCOSIDE HYDROLASE FAMILY 5 DOMAIN-CONTAINING PROTEIN"/>
    <property type="match status" value="1"/>
</dbReference>
<evidence type="ECO:0000256" key="4">
    <source>
        <dbReference type="SAM" id="SignalP"/>
    </source>
</evidence>
<dbReference type="SUPFAM" id="SSF51445">
    <property type="entry name" value="(Trans)glycosidases"/>
    <property type="match status" value="1"/>
</dbReference>
<dbReference type="InterPro" id="IPR017853">
    <property type="entry name" value="GH"/>
</dbReference>
<dbReference type="InterPro" id="IPR001547">
    <property type="entry name" value="Glyco_hydro_5"/>
</dbReference>
<name>A0A074KVL9_9BACT</name>
<comment type="similarity">
    <text evidence="3">Belongs to the glycosyl hydrolase 5 (cellulase A) family.</text>
</comment>
<dbReference type="OrthoDB" id="154460at2"/>
<proteinExistence type="inferred from homology"/>
<dbReference type="STRING" id="1048983.EL17_15385"/>
<accession>A0A074KVL9</accession>
<feature type="domain" description="Glycoside hydrolase family 5" evidence="5">
    <location>
        <begin position="46"/>
        <end position="288"/>
    </location>
</feature>
<organism evidence="6 7">
    <name type="scientific">Anditalea andensis</name>
    <dbReference type="NCBI Taxonomy" id="1048983"/>
    <lineage>
        <taxon>Bacteria</taxon>
        <taxon>Pseudomonadati</taxon>
        <taxon>Bacteroidota</taxon>
        <taxon>Cytophagia</taxon>
        <taxon>Cytophagales</taxon>
        <taxon>Cytophagaceae</taxon>
        <taxon>Anditalea</taxon>
    </lineage>
</organism>
<dbReference type="GO" id="GO:0004553">
    <property type="term" value="F:hydrolase activity, hydrolyzing O-glycosyl compounds"/>
    <property type="evidence" value="ECO:0007669"/>
    <property type="project" value="InterPro"/>
</dbReference>